<dbReference type="Pfam" id="PF04448">
    <property type="entry name" value="DUF551"/>
    <property type="match status" value="1"/>
</dbReference>
<proteinExistence type="predicted"/>
<gene>
    <name evidence="2" type="ORF">SDC9_46799</name>
</gene>
<feature type="domain" description="DUF551" evidence="1">
    <location>
        <begin position="102"/>
        <end position="195"/>
    </location>
</feature>
<evidence type="ECO:0000259" key="1">
    <source>
        <dbReference type="Pfam" id="PF04448"/>
    </source>
</evidence>
<reference evidence="2" key="1">
    <citation type="submission" date="2019-08" db="EMBL/GenBank/DDBJ databases">
        <authorList>
            <person name="Kucharzyk K."/>
            <person name="Murdoch R.W."/>
            <person name="Higgins S."/>
            <person name="Loffler F."/>
        </authorList>
    </citation>
    <scope>NUCLEOTIDE SEQUENCE</scope>
</reference>
<evidence type="ECO:0000313" key="2">
    <source>
        <dbReference type="EMBL" id="MPM00572.1"/>
    </source>
</evidence>
<name>A0A644WA02_9ZZZZ</name>
<accession>A0A644WA02</accession>
<dbReference type="InterPro" id="IPR007539">
    <property type="entry name" value="DUF551"/>
</dbReference>
<sequence>MNASEIIKDLRSLLPPQVDYAELVCAEGFFHGQHYVWTEPEPYIISAAADYIESLQTEVEGMRSNWYKCASNYQQKCKDVAELESKINNLLDKNLKTESPRWVPVENGLPKSGEHVWLCCEVRPSGRQYMCDGYYATPKSIACSNPEGAIEYDEDTDEYYLLEGWYEVIKNWDDFSSVCIDDFVTHWMPLPEFPEKD</sequence>
<dbReference type="AlphaFoldDB" id="A0A644WA02"/>
<dbReference type="EMBL" id="VSSQ01000739">
    <property type="protein sequence ID" value="MPM00572.1"/>
    <property type="molecule type" value="Genomic_DNA"/>
</dbReference>
<comment type="caution">
    <text evidence="2">The sequence shown here is derived from an EMBL/GenBank/DDBJ whole genome shotgun (WGS) entry which is preliminary data.</text>
</comment>
<protein>
    <recommendedName>
        <fullName evidence="1">DUF551 domain-containing protein</fullName>
    </recommendedName>
</protein>
<organism evidence="2">
    <name type="scientific">bioreactor metagenome</name>
    <dbReference type="NCBI Taxonomy" id="1076179"/>
    <lineage>
        <taxon>unclassified sequences</taxon>
        <taxon>metagenomes</taxon>
        <taxon>ecological metagenomes</taxon>
    </lineage>
</organism>